<sequence length="381" mass="44945">MYKNYNFIYVLTFFNNNLKFYQTQICFNFICKYYFLLLIIIMIYLKNSNLFILNKTNHNVTIKKSQQHFNKLQLVRTGTRFTKINDPQHKSDVNQTVFYLIMIFNDILANKLTINLFILILSFNSNNQLDMSNNRNYSPSRERVAKISSQLSQMDLTIEGERTKRIEESETRLDQLESGLNELNEQLSQRVALIKDSVLKLQKVLDQTKLQREQHFEQKQKEYIDLENSFNQAVEGLTSTRKDGEQKIIRFIEEKTGLIRSELSTESRTRNENIERLNQCLETDLPRLHEAIKTEVAEREEMDSNISRKMNEELSKLNQLLVQEKVNRQESEQAIFDMLKDVVNRIKTEVDNEKKQRESTEETLLALLEDTCNKVNAAQLA</sequence>
<keyword evidence="8" id="KW-0472">Membrane</keyword>
<dbReference type="HOGENOM" id="CLU_726587_0_0_1"/>
<evidence type="ECO:0000313" key="9">
    <source>
        <dbReference type="EMBL" id="CAK64734.1"/>
    </source>
</evidence>
<evidence type="ECO:0000256" key="2">
    <source>
        <dbReference type="ARBA" id="ARBA00005678"/>
    </source>
</evidence>
<dbReference type="eggNOG" id="ENOG502SMUK">
    <property type="taxonomic scope" value="Eukaryota"/>
</dbReference>
<dbReference type="EMBL" id="CT868033">
    <property type="protein sequence ID" value="CAK64734.1"/>
    <property type="molecule type" value="Genomic_DNA"/>
</dbReference>
<keyword evidence="6" id="KW-0206">Cytoskeleton</keyword>
<dbReference type="RefSeq" id="XP_001432131.1">
    <property type="nucleotide sequence ID" value="XM_001432094.2"/>
</dbReference>
<comment type="subcellular location">
    <subcellularLocation>
        <location evidence="1">Cytoplasm</location>
        <location evidence="1">Cytoskeleton</location>
    </subcellularLocation>
</comment>
<keyword evidence="10" id="KW-1185">Reference proteome</keyword>
<dbReference type="PANTHER" id="PTHR37027:SF2">
    <property type="entry name" value="CHROMOSOME UNDETERMINED SCAFFOLD_148, WHOLE GENOME SHOTGUN SEQUENCE"/>
    <property type="match status" value="1"/>
</dbReference>
<accession>A0C1R7</accession>
<dbReference type="OrthoDB" id="298686at2759"/>
<evidence type="ECO:0000256" key="8">
    <source>
        <dbReference type="SAM" id="Phobius"/>
    </source>
</evidence>
<dbReference type="KEGG" id="ptm:GSPATT00034211001"/>
<evidence type="ECO:0000313" key="10">
    <source>
        <dbReference type="Proteomes" id="UP000000600"/>
    </source>
</evidence>
<dbReference type="Proteomes" id="UP000000600">
    <property type="component" value="Unassembled WGS sequence"/>
</dbReference>
<keyword evidence="8" id="KW-1133">Transmembrane helix</keyword>
<protein>
    <submittedName>
        <fullName evidence="9">Uncharacterized protein</fullName>
    </submittedName>
</protein>
<dbReference type="InterPro" id="IPR038835">
    <property type="entry name" value="Giardin_beta-like"/>
</dbReference>
<keyword evidence="4" id="KW-0493">Microtubule</keyword>
<dbReference type="AlphaFoldDB" id="A0C1R7"/>
<evidence type="ECO:0000256" key="1">
    <source>
        <dbReference type="ARBA" id="ARBA00004245"/>
    </source>
</evidence>
<evidence type="ECO:0000256" key="6">
    <source>
        <dbReference type="ARBA" id="ARBA00023212"/>
    </source>
</evidence>
<dbReference type="GeneID" id="5017916"/>
<proteinExistence type="inferred from homology"/>
<dbReference type="GO" id="GO:0005200">
    <property type="term" value="F:structural constituent of cytoskeleton"/>
    <property type="evidence" value="ECO:0007669"/>
    <property type="project" value="InterPro"/>
</dbReference>
<keyword evidence="5 7" id="KW-0175">Coiled coil</keyword>
<dbReference type="PANTHER" id="PTHR37027">
    <property type="entry name" value="KDE4"/>
    <property type="match status" value="1"/>
</dbReference>
<evidence type="ECO:0000256" key="4">
    <source>
        <dbReference type="ARBA" id="ARBA00022701"/>
    </source>
</evidence>
<feature type="coiled-coil region" evidence="7">
    <location>
        <begin position="307"/>
        <end position="370"/>
    </location>
</feature>
<name>A0C1R7_PARTE</name>
<dbReference type="GO" id="GO:0005874">
    <property type="term" value="C:microtubule"/>
    <property type="evidence" value="ECO:0007669"/>
    <property type="project" value="UniProtKB-KW"/>
</dbReference>
<keyword evidence="3" id="KW-0963">Cytoplasm</keyword>
<dbReference type="OMA" id="YLIMIFN"/>
<dbReference type="Pfam" id="PF06705">
    <property type="entry name" value="SF-assemblin"/>
    <property type="match status" value="1"/>
</dbReference>
<dbReference type="InterPro" id="IPR008374">
    <property type="entry name" value="SF_assemblin/giardin_b"/>
</dbReference>
<feature type="transmembrane region" description="Helical" evidence="8">
    <location>
        <begin position="20"/>
        <end position="45"/>
    </location>
</feature>
<evidence type="ECO:0000256" key="3">
    <source>
        <dbReference type="ARBA" id="ARBA00022490"/>
    </source>
</evidence>
<evidence type="ECO:0000256" key="5">
    <source>
        <dbReference type="ARBA" id="ARBA00023054"/>
    </source>
</evidence>
<keyword evidence="8" id="KW-0812">Transmembrane</keyword>
<organism evidence="9 10">
    <name type="scientific">Paramecium tetraurelia</name>
    <dbReference type="NCBI Taxonomy" id="5888"/>
    <lineage>
        <taxon>Eukaryota</taxon>
        <taxon>Sar</taxon>
        <taxon>Alveolata</taxon>
        <taxon>Ciliophora</taxon>
        <taxon>Intramacronucleata</taxon>
        <taxon>Oligohymenophorea</taxon>
        <taxon>Peniculida</taxon>
        <taxon>Parameciidae</taxon>
        <taxon>Paramecium</taxon>
    </lineage>
</organism>
<reference evidence="9 10" key="1">
    <citation type="journal article" date="2006" name="Nature">
        <title>Global trends of whole-genome duplications revealed by the ciliate Paramecium tetraurelia.</title>
        <authorList>
            <consortium name="Genoscope"/>
            <person name="Aury J.-M."/>
            <person name="Jaillon O."/>
            <person name="Duret L."/>
            <person name="Noel B."/>
            <person name="Jubin C."/>
            <person name="Porcel B.M."/>
            <person name="Segurens B."/>
            <person name="Daubin V."/>
            <person name="Anthouard V."/>
            <person name="Aiach N."/>
            <person name="Arnaiz O."/>
            <person name="Billaut A."/>
            <person name="Beisson J."/>
            <person name="Blanc I."/>
            <person name="Bouhouche K."/>
            <person name="Camara F."/>
            <person name="Duharcourt S."/>
            <person name="Guigo R."/>
            <person name="Gogendeau D."/>
            <person name="Katinka M."/>
            <person name="Keller A.-M."/>
            <person name="Kissmehl R."/>
            <person name="Klotz C."/>
            <person name="Koll F."/>
            <person name="Le Moue A."/>
            <person name="Lepere C."/>
            <person name="Malinsky S."/>
            <person name="Nowacki M."/>
            <person name="Nowak J.K."/>
            <person name="Plattner H."/>
            <person name="Poulain J."/>
            <person name="Ruiz F."/>
            <person name="Serrano V."/>
            <person name="Zagulski M."/>
            <person name="Dessen P."/>
            <person name="Betermier M."/>
            <person name="Weissenbach J."/>
            <person name="Scarpelli C."/>
            <person name="Schachter V."/>
            <person name="Sperling L."/>
            <person name="Meyer E."/>
            <person name="Cohen J."/>
            <person name="Wincker P."/>
        </authorList>
    </citation>
    <scope>NUCLEOTIDE SEQUENCE [LARGE SCALE GENOMIC DNA]</scope>
    <source>
        <strain evidence="9 10">Stock d4-2</strain>
    </source>
</reference>
<gene>
    <name evidence="9" type="ORF">GSPATT00034211001</name>
</gene>
<comment type="similarity">
    <text evidence="2">Belongs to the SF-assemblin family.</text>
</comment>
<dbReference type="InParanoid" id="A0C1R7"/>
<evidence type="ECO:0000256" key="7">
    <source>
        <dbReference type="SAM" id="Coils"/>
    </source>
</evidence>